<dbReference type="HOGENOM" id="CLU_134641_0_0_1"/>
<dbReference type="GO" id="GO:0071230">
    <property type="term" value="P:cellular response to amino acid stimulus"/>
    <property type="evidence" value="ECO:0007669"/>
    <property type="project" value="TreeGrafter"/>
</dbReference>
<dbReference type="Proteomes" id="UP000030746">
    <property type="component" value="Unassembled WGS sequence"/>
</dbReference>
<dbReference type="OrthoDB" id="343907at2759"/>
<dbReference type="RefSeq" id="XP_009063561.1">
    <property type="nucleotide sequence ID" value="XM_009065313.1"/>
</dbReference>
<dbReference type="EMBL" id="KB203251">
    <property type="protein sequence ID" value="ESO85831.1"/>
    <property type="molecule type" value="Genomic_DNA"/>
</dbReference>
<evidence type="ECO:0000313" key="3">
    <source>
        <dbReference type="Proteomes" id="UP000030746"/>
    </source>
</evidence>
<evidence type="ECO:0000313" key="2">
    <source>
        <dbReference type="EMBL" id="ESO85831.1"/>
    </source>
</evidence>
<proteinExistence type="inferred from homology"/>
<dbReference type="SUPFAM" id="SSF103196">
    <property type="entry name" value="Roadblock/LC7 domain"/>
    <property type="match status" value="1"/>
</dbReference>
<dbReference type="PANTHER" id="PTHR13378">
    <property type="entry name" value="REGULATOR COMPLEX PROTEIN LAMTOR3"/>
    <property type="match status" value="1"/>
</dbReference>
<dbReference type="Gene3D" id="3.30.450.30">
    <property type="entry name" value="Dynein light chain 2a, cytoplasmic"/>
    <property type="match status" value="1"/>
</dbReference>
<comment type="similarity">
    <text evidence="1">Belongs to the LAMTOR3 family.</text>
</comment>
<organism evidence="2 3">
    <name type="scientific">Lottia gigantea</name>
    <name type="common">Giant owl limpet</name>
    <dbReference type="NCBI Taxonomy" id="225164"/>
    <lineage>
        <taxon>Eukaryota</taxon>
        <taxon>Metazoa</taxon>
        <taxon>Spiralia</taxon>
        <taxon>Lophotrochozoa</taxon>
        <taxon>Mollusca</taxon>
        <taxon>Gastropoda</taxon>
        <taxon>Patellogastropoda</taxon>
        <taxon>Lottioidea</taxon>
        <taxon>Lottiidae</taxon>
        <taxon>Lottia</taxon>
    </lineage>
</organism>
<dbReference type="OMA" id="YQVIQMN"/>
<protein>
    <recommendedName>
        <fullName evidence="4">Roadblock/LAMTOR2 domain-containing protein</fullName>
    </recommendedName>
</protein>
<sequence>MHNQDRAELKRSLFKFMSNVEGLDAIIVTDRDGVVMLKVAHESVPDQVTRHQFLSVFGSMSDQASKLGLGTNQRIISLYDNYQVVQINKQPLLVTMVGSSEANTGEILNLEKDLDMLFKDLSTVIQMT</sequence>
<dbReference type="KEGG" id="lgi:LOTGIDRAFT_221281"/>
<reference evidence="2 3" key="1">
    <citation type="journal article" date="2013" name="Nature">
        <title>Insights into bilaterian evolution from three spiralian genomes.</title>
        <authorList>
            <person name="Simakov O."/>
            <person name="Marletaz F."/>
            <person name="Cho S.J."/>
            <person name="Edsinger-Gonzales E."/>
            <person name="Havlak P."/>
            <person name="Hellsten U."/>
            <person name="Kuo D.H."/>
            <person name="Larsson T."/>
            <person name="Lv J."/>
            <person name="Arendt D."/>
            <person name="Savage R."/>
            <person name="Osoegawa K."/>
            <person name="de Jong P."/>
            <person name="Grimwood J."/>
            <person name="Chapman J.A."/>
            <person name="Shapiro H."/>
            <person name="Aerts A."/>
            <person name="Otillar R.P."/>
            <person name="Terry A.Y."/>
            <person name="Boore J.L."/>
            <person name="Grigoriev I.V."/>
            <person name="Lindberg D.R."/>
            <person name="Seaver E.C."/>
            <person name="Weisblat D.A."/>
            <person name="Putnam N.H."/>
            <person name="Rokhsar D.S."/>
        </authorList>
    </citation>
    <scope>NUCLEOTIDE SEQUENCE [LARGE SCALE GENOMIC DNA]</scope>
</reference>
<dbReference type="GO" id="GO:0032008">
    <property type="term" value="P:positive regulation of TOR signaling"/>
    <property type="evidence" value="ECO:0007669"/>
    <property type="project" value="TreeGrafter"/>
</dbReference>
<dbReference type="InterPro" id="IPR015019">
    <property type="entry name" value="LAMTOR3"/>
</dbReference>
<dbReference type="PANTHER" id="PTHR13378:SF1">
    <property type="entry name" value="RAGULATOR COMPLEX PROTEIN LAMTOR3"/>
    <property type="match status" value="1"/>
</dbReference>
<dbReference type="FunFam" id="3.30.450.30:FF:000003">
    <property type="entry name" value="ragulator complex protein LAMTOR3 homolog"/>
    <property type="match status" value="1"/>
</dbReference>
<dbReference type="CTD" id="20246985"/>
<dbReference type="GeneID" id="20246985"/>
<dbReference type="AlphaFoldDB" id="V3ZY07"/>
<name>V3ZY07_LOTGI</name>
<keyword evidence="3" id="KW-1185">Reference proteome</keyword>
<dbReference type="GO" id="GO:0071986">
    <property type="term" value="C:Ragulator complex"/>
    <property type="evidence" value="ECO:0007669"/>
    <property type="project" value="TreeGrafter"/>
</dbReference>
<dbReference type="SMART" id="SM01278">
    <property type="entry name" value="MAPKK1_Int"/>
    <property type="match status" value="1"/>
</dbReference>
<dbReference type="Pfam" id="PF08923">
    <property type="entry name" value="MAPKK1_Int"/>
    <property type="match status" value="1"/>
</dbReference>
<gene>
    <name evidence="2" type="ORF">LOTGIDRAFT_221281</name>
</gene>
<evidence type="ECO:0000256" key="1">
    <source>
        <dbReference type="ARBA" id="ARBA00005356"/>
    </source>
</evidence>
<accession>V3ZY07</accession>
<dbReference type="STRING" id="225164.V3ZY07"/>
<evidence type="ECO:0008006" key="4">
    <source>
        <dbReference type="Google" id="ProtNLM"/>
    </source>
</evidence>